<feature type="non-terminal residue" evidence="1">
    <location>
        <position position="51"/>
    </location>
</feature>
<evidence type="ECO:0000313" key="1">
    <source>
        <dbReference type="EMBL" id="CAF4523963.1"/>
    </source>
</evidence>
<dbReference type="SUPFAM" id="SSF56399">
    <property type="entry name" value="ADP-ribosylation"/>
    <property type="match status" value="1"/>
</dbReference>
<dbReference type="EMBL" id="CAJOBG010056808">
    <property type="protein sequence ID" value="CAF4523963.1"/>
    <property type="molecule type" value="Genomic_DNA"/>
</dbReference>
<sequence length="51" mass="5755">MTIDSSKISSSIAPFAMIEKHSALPREQEILFTMHSVFRIVEITQTSSDSR</sequence>
<reference evidence="1" key="1">
    <citation type="submission" date="2021-02" db="EMBL/GenBank/DDBJ databases">
        <authorList>
            <person name="Nowell W R."/>
        </authorList>
    </citation>
    <scope>NUCLEOTIDE SEQUENCE</scope>
</reference>
<dbReference type="Gene3D" id="3.90.176.10">
    <property type="entry name" value="Toxin ADP-ribosyltransferase, Chain A, domain 1"/>
    <property type="match status" value="1"/>
</dbReference>
<protein>
    <submittedName>
        <fullName evidence="1">Uncharacterized protein</fullName>
    </submittedName>
</protein>
<evidence type="ECO:0000313" key="2">
    <source>
        <dbReference type="Proteomes" id="UP000663866"/>
    </source>
</evidence>
<proteinExistence type="predicted"/>
<accession>A0A820WYR7</accession>
<keyword evidence="2" id="KW-1185">Reference proteome</keyword>
<organism evidence="1 2">
    <name type="scientific">Rotaria magnacalcarata</name>
    <dbReference type="NCBI Taxonomy" id="392030"/>
    <lineage>
        <taxon>Eukaryota</taxon>
        <taxon>Metazoa</taxon>
        <taxon>Spiralia</taxon>
        <taxon>Gnathifera</taxon>
        <taxon>Rotifera</taxon>
        <taxon>Eurotatoria</taxon>
        <taxon>Bdelloidea</taxon>
        <taxon>Philodinida</taxon>
        <taxon>Philodinidae</taxon>
        <taxon>Rotaria</taxon>
    </lineage>
</organism>
<dbReference type="AlphaFoldDB" id="A0A820WYR7"/>
<comment type="caution">
    <text evidence="1">The sequence shown here is derived from an EMBL/GenBank/DDBJ whole genome shotgun (WGS) entry which is preliminary data.</text>
</comment>
<gene>
    <name evidence="1" type="ORF">OVN521_LOCUS41984</name>
</gene>
<dbReference type="Proteomes" id="UP000663866">
    <property type="component" value="Unassembled WGS sequence"/>
</dbReference>
<name>A0A820WYR7_9BILA</name>